<evidence type="ECO:0000313" key="1">
    <source>
        <dbReference type="EMBL" id="CAB5031615.1"/>
    </source>
</evidence>
<sequence>MAVVTAEYLDVNDLADLAVRNLERGVSYFTSLLAEDRTQQTLFWGEFGLSLWRDLAHEDVPRVDLGTDTDDSALVKIGQDFLGEVRNIPSDLFWAELCVSCVDLMLLDVNRGEDIITNNSLVQDDGIFEVVALPWHKGHEQVLTKGEFAVVGRGTFSENIASFELLTFVYTGTLIDAGVLVGTLKLVQFVGALARLFVVHNDMRAVNFDDNAILVGKNHVGCISCRSTFDSGTDVRGLCTQQWNCLTLHVGTHECTVCIIVFQEWNERSSNGHDLPWRHVHQLNFIWWHSRNLGGSTKELVTLKLQAKVRQ</sequence>
<reference evidence="1" key="1">
    <citation type="submission" date="2020-05" db="EMBL/GenBank/DDBJ databases">
        <authorList>
            <person name="Chiriac C."/>
            <person name="Salcher M."/>
            <person name="Ghai R."/>
            <person name="Kavagutti S V."/>
        </authorList>
    </citation>
    <scope>NUCLEOTIDE SEQUENCE</scope>
</reference>
<protein>
    <submittedName>
        <fullName evidence="1">Unannotated protein</fullName>
    </submittedName>
</protein>
<dbReference type="AlphaFoldDB" id="A0A6J7RS27"/>
<accession>A0A6J7RS27</accession>
<organism evidence="1">
    <name type="scientific">freshwater metagenome</name>
    <dbReference type="NCBI Taxonomy" id="449393"/>
    <lineage>
        <taxon>unclassified sequences</taxon>
        <taxon>metagenomes</taxon>
        <taxon>ecological metagenomes</taxon>
    </lineage>
</organism>
<gene>
    <name evidence="1" type="ORF">UFOPK4173_00678</name>
</gene>
<proteinExistence type="predicted"/>
<name>A0A6J7RS27_9ZZZZ</name>
<dbReference type="EMBL" id="CAFBPW010000056">
    <property type="protein sequence ID" value="CAB5031615.1"/>
    <property type="molecule type" value="Genomic_DNA"/>
</dbReference>